<feature type="compositionally biased region" description="Polar residues" evidence="1">
    <location>
        <begin position="213"/>
        <end position="230"/>
    </location>
</feature>
<name>A0A0C9Z5F0_9AGAM</name>
<reference evidence="3 4" key="1">
    <citation type="submission" date="2014-04" db="EMBL/GenBank/DDBJ databases">
        <authorList>
            <consortium name="DOE Joint Genome Institute"/>
            <person name="Kuo A."/>
            <person name="Ruytinx J."/>
            <person name="Rineau F."/>
            <person name="Colpaert J."/>
            <person name="Kohler A."/>
            <person name="Nagy L.G."/>
            <person name="Floudas D."/>
            <person name="Copeland A."/>
            <person name="Barry K.W."/>
            <person name="Cichocki N."/>
            <person name="Veneault-Fourrey C."/>
            <person name="LaButti K."/>
            <person name="Lindquist E.A."/>
            <person name="Lipzen A."/>
            <person name="Lundell T."/>
            <person name="Morin E."/>
            <person name="Murat C."/>
            <person name="Sun H."/>
            <person name="Tunlid A."/>
            <person name="Henrissat B."/>
            <person name="Grigoriev I.V."/>
            <person name="Hibbett D.S."/>
            <person name="Martin F."/>
            <person name="Nordberg H.P."/>
            <person name="Cantor M.N."/>
            <person name="Hua S.X."/>
        </authorList>
    </citation>
    <scope>NUCLEOTIDE SEQUENCE [LARGE SCALE GENOMIC DNA]</scope>
    <source>
        <strain evidence="3 4">UH-Slu-Lm8-n1</strain>
    </source>
</reference>
<dbReference type="Proteomes" id="UP000054485">
    <property type="component" value="Unassembled WGS sequence"/>
</dbReference>
<dbReference type="InterPro" id="IPR025165">
    <property type="entry name" value="DUF4100"/>
</dbReference>
<organism evidence="3 4">
    <name type="scientific">Suillus luteus UH-Slu-Lm8-n1</name>
    <dbReference type="NCBI Taxonomy" id="930992"/>
    <lineage>
        <taxon>Eukaryota</taxon>
        <taxon>Fungi</taxon>
        <taxon>Dikarya</taxon>
        <taxon>Basidiomycota</taxon>
        <taxon>Agaricomycotina</taxon>
        <taxon>Agaricomycetes</taxon>
        <taxon>Agaricomycetidae</taxon>
        <taxon>Boletales</taxon>
        <taxon>Suillineae</taxon>
        <taxon>Suillaceae</taxon>
        <taxon>Suillus</taxon>
    </lineage>
</organism>
<dbReference type="InParanoid" id="A0A0C9Z5F0"/>
<evidence type="ECO:0000313" key="4">
    <source>
        <dbReference type="Proteomes" id="UP000054485"/>
    </source>
</evidence>
<dbReference type="EMBL" id="KN836161">
    <property type="protein sequence ID" value="KIK32645.1"/>
    <property type="molecule type" value="Genomic_DNA"/>
</dbReference>
<gene>
    <name evidence="3" type="ORF">CY34DRAFT_60204</name>
</gene>
<dbReference type="Pfam" id="PF13352">
    <property type="entry name" value="DUF4100"/>
    <property type="match status" value="1"/>
</dbReference>
<reference evidence="4" key="2">
    <citation type="submission" date="2015-01" db="EMBL/GenBank/DDBJ databases">
        <title>Evolutionary Origins and Diversification of the Mycorrhizal Mutualists.</title>
        <authorList>
            <consortium name="DOE Joint Genome Institute"/>
            <consortium name="Mycorrhizal Genomics Consortium"/>
            <person name="Kohler A."/>
            <person name="Kuo A."/>
            <person name="Nagy L.G."/>
            <person name="Floudas D."/>
            <person name="Copeland A."/>
            <person name="Barry K.W."/>
            <person name="Cichocki N."/>
            <person name="Veneault-Fourrey C."/>
            <person name="LaButti K."/>
            <person name="Lindquist E.A."/>
            <person name="Lipzen A."/>
            <person name="Lundell T."/>
            <person name="Morin E."/>
            <person name="Murat C."/>
            <person name="Riley R."/>
            <person name="Ohm R."/>
            <person name="Sun H."/>
            <person name="Tunlid A."/>
            <person name="Henrissat B."/>
            <person name="Grigoriev I.V."/>
            <person name="Hibbett D.S."/>
            <person name="Martin F."/>
        </authorList>
    </citation>
    <scope>NUCLEOTIDE SEQUENCE [LARGE SCALE GENOMIC DNA]</scope>
    <source>
        <strain evidence="4">UH-Slu-Lm8-n1</strain>
    </source>
</reference>
<feature type="non-terminal residue" evidence="3">
    <location>
        <position position="353"/>
    </location>
</feature>
<feature type="compositionally biased region" description="Basic and acidic residues" evidence="1">
    <location>
        <begin position="150"/>
        <end position="162"/>
    </location>
</feature>
<feature type="region of interest" description="Disordered" evidence="1">
    <location>
        <begin position="150"/>
        <end position="230"/>
    </location>
</feature>
<feature type="non-terminal residue" evidence="3">
    <location>
        <position position="1"/>
    </location>
</feature>
<protein>
    <recommendedName>
        <fullName evidence="2">DUF4100 domain-containing protein</fullName>
    </recommendedName>
</protein>
<sequence length="353" mass="38905">QQPSQDVVIKKEYNLSTGCFFCGGNHYPRECRTREEYVRSGKVRWGDNGKLIMANGRRIPYGREDGTFQERIDKYLHDGLASSANAMVLGSLFCHAAPTSDVVLGIDPSAFLHTCANHQEDTNEDEEIKCLECEMVKVKEALAAVKVDRANRKAEKGKDKSVQFDGVDIPRPKPGTSSKTVIPVEEVVSPQVKAATAPPANQPNPKASVVQPAGTTTTSKPDPPANQSSTQYRYTFPLEDKEADKQVTDQILDTSVSIPIRELIAVSTDVRKVFKDMTTMKRVTVSTTLVNKLIGAPVTKQYIKNNDEFLKRSDDGRIVADHFKPLQCIKAGTHQGRLLTCVLDQGAECIVMP</sequence>
<proteinExistence type="predicted"/>
<evidence type="ECO:0000259" key="2">
    <source>
        <dbReference type="Pfam" id="PF13352"/>
    </source>
</evidence>
<dbReference type="OrthoDB" id="2684738at2759"/>
<dbReference type="AlphaFoldDB" id="A0A0C9Z5F0"/>
<dbReference type="HOGENOM" id="CLU_003921_1_2_1"/>
<evidence type="ECO:0000313" key="3">
    <source>
        <dbReference type="EMBL" id="KIK32645.1"/>
    </source>
</evidence>
<accession>A0A0C9Z5F0</accession>
<evidence type="ECO:0000256" key="1">
    <source>
        <dbReference type="SAM" id="MobiDB-lite"/>
    </source>
</evidence>
<feature type="compositionally biased region" description="Low complexity" evidence="1">
    <location>
        <begin position="193"/>
        <end position="207"/>
    </location>
</feature>
<dbReference type="STRING" id="930992.A0A0C9Z5F0"/>
<keyword evidence="4" id="KW-1185">Reference proteome</keyword>
<feature type="domain" description="DUF4100" evidence="2">
    <location>
        <begin position="124"/>
        <end position="284"/>
    </location>
</feature>